<evidence type="ECO:0000256" key="4">
    <source>
        <dbReference type="ARBA" id="ARBA00023002"/>
    </source>
</evidence>
<evidence type="ECO:0000313" key="8">
    <source>
        <dbReference type="Proteomes" id="UP001212602"/>
    </source>
</evidence>
<comment type="caution">
    <text evidence="7">The sequence shown here is derived from an EMBL/GenBank/DDBJ whole genome shotgun (WGS) entry which is preliminary data.</text>
</comment>
<comment type="similarity">
    <text evidence="1">Belongs to the cysteine dioxygenase family.</text>
</comment>
<dbReference type="AlphaFoldDB" id="A0AAE3N552"/>
<keyword evidence="4" id="KW-0560">Oxidoreductase</keyword>
<dbReference type="CDD" id="cd10548">
    <property type="entry name" value="cupin_CDO"/>
    <property type="match status" value="1"/>
</dbReference>
<evidence type="ECO:0000256" key="6">
    <source>
        <dbReference type="PIRSR" id="PIRSR610300-51"/>
    </source>
</evidence>
<dbReference type="InterPro" id="IPR010300">
    <property type="entry name" value="CDO_1"/>
</dbReference>
<proteinExistence type="inferred from homology"/>
<name>A0AAE3N552_9BURK</name>
<dbReference type="Gene3D" id="2.60.120.10">
    <property type="entry name" value="Jelly Rolls"/>
    <property type="match status" value="1"/>
</dbReference>
<dbReference type="PANTHER" id="PTHR12918:SF1">
    <property type="entry name" value="CYSTEINE DIOXYGENASE TYPE 1"/>
    <property type="match status" value="1"/>
</dbReference>
<dbReference type="Proteomes" id="UP001212602">
    <property type="component" value="Unassembled WGS sequence"/>
</dbReference>
<dbReference type="GO" id="GO:0008198">
    <property type="term" value="F:ferrous iron binding"/>
    <property type="evidence" value="ECO:0007669"/>
    <property type="project" value="TreeGrafter"/>
</dbReference>
<dbReference type="EMBL" id="JAQIPB010000002">
    <property type="protein sequence ID" value="MDA7416055.1"/>
    <property type="molecule type" value="Genomic_DNA"/>
</dbReference>
<evidence type="ECO:0000256" key="1">
    <source>
        <dbReference type="ARBA" id="ARBA00006622"/>
    </source>
</evidence>
<evidence type="ECO:0000313" key="7">
    <source>
        <dbReference type="EMBL" id="MDA7416055.1"/>
    </source>
</evidence>
<dbReference type="Gene3D" id="1.20.5.440">
    <property type="entry name" value="ATP synthase delta/epsilon subunit, C-terminal domain"/>
    <property type="match status" value="1"/>
</dbReference>
<keyword evidence="3 7" id="KW-0223">Dioxygenase</keyword>
<dbReference type="SUPFAM" id="SSF51182">
    <property type="entry name" value="RmlC-like cupins"/>
    <property type="match status" value="1"/>
</dbReference>
<feature type="binding site" evidence="6">
    <location>
        <position position="90"/>
    </location>
    <ligand>
        <name>Fe cation</name>
        <dbReference type="ChEBI" id="CHEBI:24875"/>
        <note>catalytic</note>
    </ligand>
</feature>
<dbReference type="InterPro" id="IPR011051">
    <property type="entry name" value="RmlC_Cupin_sf"/>
</dbReference>
<dbReference type="PANTHER" id="PTHR12918">
    <property type="entry name" value="CYSTEINE DIOXYGENASE"/>
    <property type="match status" value="1"/>
</dbReference>
<feature type="binding site" evidence="6">
    <location>
        <position position="88"/>
    </location>
    <ligand>
        <name>Fe cation</name>
        <dbReference type="ChEBI" id="CHEBI:24875"/>
        <note>catalytic</note>
    </ligand>
</feature>
<keyword evidence="8" id="KW-1185">Reference proteome</keyword>
<evidence type="ECO:0000256" key="5">
    <source>
        <dbReference type="ARBA" id="ARBA00023004"/>
    </source>
</evidence>
<keyword evidence="2 6" id="KW-0479">Metal-binding</keyword>
<dbReference type="GO" id="GO:0016702">
    <property type="term" value="F:oxidoreductase activity, acting on single donors with incorporation of molecular oxygen, incorporation of two atoms of oxygen"/>
    <property type="evidence" value="ECO:0007669"/>
    <property type="project" value="InterPro"/>
</dbReference>
<reference evidence="7" key="1">
    <citation type="submission" date="2023-01" db="EMBL/GenBank/DDBJ databases">
        <title>Xenophilus mangrovi sp. nov., isolated from soil of Mangrove nature reserve.</title>
        <authorList>
            <person name="Xu S."/>
            <person name="Liu Z."/>
            <person name="Xu Y."/>
        </authorList>
    </citation>
    <scope>NUCLEOTIDE SEQUENCE</scope>
    <source>
        <strain evidence="7">YW8</strain>
    </source>
</reference>
<sequence>MDSAENRLLGFVSAMTRLVESGPADEARLLAGATPLMQALVAQDDWLPEAMAVAHPQYYQQHLLYGDPLDRFSLVSFVWGPGQQTPVHDHTVWGIIGMLRGGECGQAYTRNAQGHVVPQGSERRLVPGELEVVSPTLGDIHRVRNAFDDRISVSVHLYGGNIGRIRRHVFIPETGETKDFVSGYSNSLSPNLWSRAQA</sequence>
<dbReference type="RefSeq" id="WP_271427678.1">
    <property type="nucleotide sequence ID" value="NZ_JAQIPB010000002.1"/>
</dbReference>
<feature type="binding site" evidence="6">
    <location>
        <position position="141"/>
    </location>
    <ligand>
        <name>Fe cation</name>
        <dbReference type="ChEBI" id="CHEBI:24875"/>
        <note>catalytic</note>
    </ligand>
</feature>
<evidence type="ECO:0000256" key="2">
    <source>
        <dbReference type="ARBA" id="ARBA00022723"/>
    </source>
</evidence>
<organism evidence="7 8">
    <name type="scientific">Xenophilus arseniciresistens</name>
    <dbReference type="NCBI Taxonomy" id="1283306"/>
    <lineage>
        <taxon>Bacteria</taxon>
        <taxon>Pseudomonadati</taxon>
        <taxon>Pseudomonadota</taxon>
        <taxon>Betaproteobacteria</taxon>
        <taxon>Burkholderiales</taxon>
        <taxon>Comamonadaceae</taxon>
        <taxon>Xenophilus</taxon>
    </lineage>
</organism>
<gene>
    <name evidence="7" type="ORF">PGB34_06715</name>
</gene>
<evidence type="ECO:0000256" key="3">
    <source>
        <dbReference type="ARBA" id="ARBA00022964"/>
    </source>
</evidence>
<protein>
    <submittedName>
        <fullName evidence="7">Cysteine dioxygenase</fullName>
    </submittedName>
</protein>
<keyword evidence="5 6" id="KW-0408">Iron</keyword>
<dbReference type="Pfam" id="PF05995">
    <property type="entry name" value="CDO_I"/>
    <property type="match status" value="1"/>
</dbReference>
<accession>A0AAE3N552</accession>
<dbReference type="InterPro" id="IPR014710">
    <property type="entry name" value="RmlC-like_jellyroll"/>
</dbReference>